<feature type="transmembrane region" description="Helical" evidence="5">
    <location>
        <begin position="26"/>
        <end position="46"/>
    </location>
</feature>
<dbReference type="eggNOG" id="COG0842">
    <property type="taxonomic scope" value="Bacteria"/>
</dbReference>
<dbReference type="EMBL" id="ARQD01000001">
    <property type="protein sequence ID" value="KIX85608.1"/>
    <property type="molecule type" value="Genomic_DNA"/>
</dbReference>
<dbReference type="PRINTS" id="PR00164">
    <property type="entry name" value="ABC2TRNSPORT"/>
</dbReference>
<dbReference type="PANTHER" id="PTHR43229:SF6">
    <property type="entry name" value="ABC-TYPE MULTIDRUG TRANSPORT SYSTEM, PERMEASE COMPONENT"/>
    <property type="match status" value="1"/>
</dbReference>
<sequence length="262" mass="29085">MSSTLQCLLNEIYKGLLISWHYRFNMINEFIALGINFTGTVFLMNAGNTDLSAFGPSLVGFIVWVYASYILNVSYTHIMLEGRSGTLEQMYMSPVSPVIVFLGATLSTIIAATAWILMISSAIMFVCNIWIPFNLQALPLLLITISGIFGFGLSVAGAALVYKNISGFSDLMSTVLFYLNGSMLPIENMPITLQHVARSLPTTQGIIVLRKVLFEHQSLRALWESGELKYLILHSSLYILIGLVVFYACQRIAKRKGLLGQY</sequence>
<comment type="subcellular location">
    <subcellularLocation>
        <location evidence="1">Membrane</location>
        <topology evidence="1">Multi-pass membrane protein</topology>
    </subcellularLocation>
</comment>
<dbReference type="InterPro" id="IPR000412">
    <property type="entry name" value="ABC_2_transport"/>
</dbReference>
<evidence type="ECO:0000256" key="3">
    <source>
        <dbReference type="ARBA" id="ARBA00022989"/>
    </source>
</evidence>
<keyword evidence="8" id="KW-1185">Reference proteome</keyword>
<organism evidence="7 8">
    <name type="scientific">candidate division TM6 bacterium JCVI TM6SC1</name>
    <dbReference type="NCBI Taxonomy" id="1306947"/>
    <lineage>
        <taxon>Bacteria</taxon>
        <taxon>Candidatus Babelota</taxon>
        <taxon>Vermiphilus</taxon>
    </lineage>
</organism>
<keyword evidence="4 5" id="KW-0472">Membrane</keyword>
<evidence type="ECO:0000256" key="1">
    <source>
        <dbReference type="ARBA" id="ARBA00004141"/>
    </source>
</evidence>
<dbReference type="InterPro" id="IPR013525">
    <property type="entry name" value="ABC2_TM"/>
</dbReference>
<evidence type="ECO:0000313" key="8">
    <source>
        <dbReference type="Proteomes" id="UP000032214"/>
    </source>
</evidence>
<comment type="caution">
    <text evidence="7">The sequence shown here is derived from an EMBL/GenBank/DDBJ whole genome shotgun (WGS) entry which is preliminary data.</text>
</comment>
<feature type="transmembrane region" description="Helical" evidence="5">
    <location>
        <begin position="58"/>
        <end position="78"/>
    </location>
</feature>
<dbReference type="GO" id="GO:0043190">
    <property type="term" value="C:ATP-binding cassette (ABC) transporter complex"/>
    <property type="evidence" value="ECO:0007669"/>
    <property type="project" value="InterPro"/>
</dbReference>
<feature type="domain" description="ABC-2 type transporter transmembrane" evidence="6">
    <location>
        <begin position="48"/>
        <end position="243"/>
    </location>
</feature>
<dbReference type="InterPro" id="IPR051784">
    <property type="entry name" value="Nod_factor_ABC_transporter"/>
</dbReference>
<evidence type="ECO:0000256" key="2">
    <source>
        <dbReference type="ARBA" id="ARBA00022692"/>
    </source>
</evidence>
<dbReference type="GO" id="GO:0140359">
    <property type="term" value="F:ABC-type transporter activity"/>
    <property type="evidence" value="ECO:0007669"/>
    <property type="project" value="InterPro"/>
</dbReference>
<feature type="transmembrane region" description="Helical" evidence="5">
    <location>
        <begin position="98"/>
        <end position="131"/>
    </location>
</feature>
<evidence type="ECO:0000256" key="5">
    <source>
        <dbReference type="SAM" id="Phobius"/>
    </source>
</evidence>
<evidence type="ECO:0000259" key="6">
    <source>
        <dbReference type="Pfam" id="PF12698"/>
    </source>
</evidence>
<feature type="transmembrane region" description="Helical" evidence="5">
    <location>
        <begin position="138"/>
        <end position="162"/>
    </location>
</feature>
<name>A0A0D2JMQ1_9BACT</name>
<evidence type="ECO:0000256" key="4">
    <source>
        <dbReference type="ARBA" id="ARBA00023136"/>
    </source>
</evidence>
<dbReference type="AlphaFoldDB" id="A0A0D2JMQ1"/>
<dbReference type="Proteomes" id="UP000032214">
    <property type="component" value="Unassembled WGS sequence"/>
</dbReference>
<dbReference type="STRING" id="1306947.J120_01475"/>
<keyword evidence="2 5" id="KW-0812">Transmembrane</keyword>
<protein>
    <recommendedName>
        <fullName evidence="6">ABC-2 type transporter transmembrane domain-containing protein</fullName>
    </recommendedName>
</protein>
<feature type="transmembrane region" description="Helical" evidence="5">
    <location>
        <begin position="230"/>
        <end position="249"/>
    </location>
</feature>
<dbReference type="Pfam" id="PF12698">
    <property type="entry name" value="ABC2_membrane_3"/>
    <property type="match status" value="1"/>
</dbReference>
<accession>A0A0D2JMQ1</accession>
<evidence type="ECO:0000313" key="7">
    <source>
        <dbReference type="EMBL" id="KIX85608.1"/>
    </source>
</evidence>
<proteinExistence type="predicted"/>
<gene>
    <name evidence="7" type="ORF">J120_01475</name>
</gene>
<dbReference type="PANTHER" id="PTHR43229">
    <property type="entry name" value="NODULATION PROTEIN J"/>
    <property type="match status" value="1"/>
</dbReference>
<reference evidence="7 8" key="1">
    <citation type="journal article" date="2013" name="Proc. Natl. Acad. Sci. U.S.A.">
        <title>Candidate phylum TM6 genome recovered from a hospital sink biofilm provides genomic insights into this uncultivated phylum.</title>
        <authorList>
            <person name="McLean J.S."/>
            <person name="Lombardo M.J."/>
            <person name="Badger J.H."/>
            <person name="Edlund A."/>
            <person name="Novotny M."/>
            <person name="Yee-Greenbaum J."/>
            <person name="Vyahhi N."/>
            <person name="Hall A.P."/>
            <person name="Yang Y."/>
            <person name="Dupont C.L."/>
            <person name="Ziegler M.G."/>
            <person name="Chitsaz H."/>
            <person name="Allen A.E."/>
            <person name="Yooseph S."/>
            <person name="Tesler G."/>
            <person name="Pevzner P.A."/>
            <person name="Friedman R.M."/>
            <person name="Nealson K.H."/>
            <person name="Venter J.C."/>
            <person name="Lasken R.S."/>
        </authorList>
    </citation>
    <scope>NUCLEOTIDE SEQUENCE [LARGE SCALE GENOMIC DNA]</scope>
    <source>
        <strain evidence="7 8">TM6SC1</strain>
    </source>
</reference>
<keyword evidence="3 5" id="KW-1133">Transmembrane helix</keyword>